<reference evidence="1" key="1">
    <citation type="submission" date="2021-06" db="EMBL/GenBank/DDBJ databases">
        <authorList>
            <person name="Rolland C."/>
        </authorList>
    </citation>
    <scope>NUCLEOTIDE SEQUENCE</scope>
    <source>
        <strain evidence="1">347.936635</strain>
    </source>
</reference>
<accession>A0A8F8KPR8</accession>
<evidence type="ECO:0000313" key="1">
    <source>
        <dbReference type="EMBL" id="QYA18550.1"/>
    </source>
</evidence>
<dbReference type="EMBL" id="MZ420154">
    <property type="protein sequence ID" value="QYA18550.1"/>
    <property type="molecule type" value="Genomic_DNA"/>
</dbReference>
<sequence>MSSTEAYNKQVLATFMERLSSAIALGDQDIIMQIYNRIGALPKTTIIDFIKDTYNISPIADQLKPMKDDNGVPVEKMNINALAYWLVILHARYLKFKQNKSVVNVYDIENATSFAQLQSCAEEVLREFIDRVPALRRKHPKFMLLDRQVLEQSIWEYLKSQSAVPLDDGTFPYQCDESTIEMVIAKRGPRPELLLGQCGRQKLMEYATKNGITSVPGELSDHELATKITQFVAAKNLMVKPEINKETIFQEPKGFLTTEVVIPSTLKGNPFSFLFHRNRKNVTNKLGFE</sequence>
<protein>
    <submittedName>
        <fullName evidence="1">Uncharacterized protein</fullName>
    </submittedName>
</protein>
<organism evidence="1">
    <name type="scientific">Clandestinovirus</name>
    <dbReference type="NCBI Taxonomy" id="2831644"/>
    <lineage>
        <taxon>Viruses</taxon>
    </lineage>
</organism>
<proteinExistence type="predicted"/>
<gene>
    <name evidence="1" type="ORF">KOM_12_281</name>
</gene>
<name>A0A8F8KPR8_9VIRU</name>